<accession>A0A1N6ATU1</accession>
<feature type="transmembrane region" description="Helical" evidence="2">
    <location>
        <begin position="33"/>
        <end position="64"/>
    </location>
</feature>
<organism evidence="5 6">
    <name type="scientific">Micromonospora cremea</name>
    <dbReference type="NCBI Taxonomy" id="709881"/>
    <lineage>
        <taxon>Bacteria</taxon>
        <taxon>Bacillati</taxon>
        <taxon>Actinomycetota</taxon>
        <taxon>Actinomycetes</taxon>
        <taxon>Micromonosporales</taxon>
        <taxon>Micromonosporaceae</taxon>
        <taxon>Micromonospora</taxon>
    </lineage>
</organism>
<evidence type="ECO:0000259" key="3">
    <source>
        <dbReference type="PROSITE" id="PS50883"/>
    </source>
</evidence>
<dbReference type="InterPro" id="IPR029787">
    <property type="entry name" value="Nucleotide_cyclase"/>
</dbReference>
<evidence type="ECO:0000313" key="6">
    <source>
        <dbReference type="Proteomes" id="UP000185124"/>
    </source>
</evidence>
<dbReference type="SMART" id="SM00267">
    <property type="entry name" value="GGDEF"/>
    <property type="match status" value="1"/>
</dbReference>
<feature type="region of interest" description="Disordered" evidence="1">
    <location>
        <begin position="72"/>
        <end position="141"/>
    </location>
</feature>
<dbReference type="InterPro" id="IPR000160">
    <property type="entry name" value="GGDEF_dom"/>
</dbReference>
<dbReference type="SMART" id="SM00052">
    <property type="entry name" value="EAL"/>
    <property type="match status" value="1"/>
</dbReference>
<feature type="compositionally biased region" description="Polar residues" evidence="1">
    <location>
        <begin position="77"/>
        <end position="86"/>
    </location>
</feature>
<name>A0A1N6ATU1_9ACTN</name>
<proteinExistence type="predicted"/>
<feature type="transmembrane region" description="Helical" evidence="2">
    <location>
        <begin position="517"/>
        <end position="540"/>
    </location>
</feature>
<dbReference type="PROSITE" id="PS50887">
    <property type="entry name" value="GGDEF"/>
    <property type="match status" value="1"/>
</dbReference>
<evidence type="ECO:0000259" key="4">
    <source>
        <dbReference type="PROSITE" id="PS50887"/>
    </source>
</evidence>
<dbReference type="STRING" id="709881.SAMN04489832_6119"/>
<dbReference type="Gene3D" id="3.20.20.450">
    <property type="entry name" value="EAL domain"/>
    <property type="match status" value="1"/>
</dbReference>
<dbReference type="EMBL" id="FSQT01000002">
    <property type="protein sequence ID" value="SIN37334.1"/>
    <property type="molecule type" value="Genomic_DNA"/>
</dbReference>
<feature type="transmembrane region" description="Helical" evidence="2">
    <location>
        <begin position="274"/>
        <end position="292"/>
    </location>
</feature>
<dbReference type="AlphaFoldDB" id="A0A1N6ATU1"/>
<protein>
    <submittedName>
        <fullName evidence="5">EAL domain, c-di-GMP-specific phosphodiesterase class I (Or its enzymatically inactive variant)</fullName>
    </submittedName>
</protein>
<dbReference type="SUPFAM" id="SSF141868">
    <property type="entry name" value="EAL domain-like"/>
    <property type="match status" value="1"/>
</dbReference>
<dbReference type="InterPro" id="IPR043128">
    <property type="entry name" value="Rev_trsase/Diguanyl_cyclase"/>
</dbReference>
<feature type="compositionally biased region" description="Basic residues" evidence="1">
    <location>
        <begin position="391"/>
        <end position="407"/>
    </location>
</feature>
<feature type="region of interest" description="Disordered" evidence="1">
    <location>
        <begin position="385"/>
        <end position="458"/>
    </location>
</feature>
<dbReference type="GO" id="GO:0071111">
    <property type="term" value="F:cyclic-guanylate-specific phosphodiesterase activity"/>
    <property type="evidence" value="ECO:0007669"/>
    <property type="project" value="InterPro"/>
</dbReference>
<dbReference type="InterPro" id="IPR035919">
    <property type="entry name" value="EAL_sf"/>
</dbReference>
<evidence type="ECO:0000256" key="1">
    <source>
        <dbReference type="SAM" id="MobiDB-lite"/>
    </source>
</evidence>
<reference evidence="6" key="1">
    <citation type="submission" date="2016-12" db="EMBL/GenBank/DDBJ databases">
        <authorList>
            <person name="Varghese N."/>
            <person name="Submissions S."/>
        </authorList>
    </citation>
    <scope>NUCLEOTIDE SEQUENCE [LARGE SCALE GENOMIC DNA]</scope>
    <source>
        <strain evidence="6">DSM 45599</strain>
    </source>
</reference>
<dbReference type="PROSITE" id="PS50883">
    <property type="entry name" value="EAL"/>
    <property type="match status" value="1"/>
</dbReference>
<dbReference type="SUPFAM" id="SSF55073">
    <property type="entry name" value="Nucleotide cyclase"/>
    <property type="match status" value="1"/>
</dbReference>
<dbReference type="Proteomes" id="UP000185124">
    <property type="component" value="Unassembled WGS sequence"/>
</dbReference>
<dbReference type="PANTHER" id="PTHR33121">
    <property type="entry name" value="CYCLIC DI-GMP PHOSPHODIESTERASE PDEF"/>
    <property type="match status" value="1"/>
</dbReference>
<dbReference type="PANTHER" id="PTHR33121:SF70">
    <property type="entry name" value="SIGNALING PROTEIN YKOW"/>
    <property type="match status" value="1"/>
</dbReference>
<feature type="compositionally biased region" description="Low complexity" evidence="1">
    <location>
        <begin position="130"/>
        <end position="141"/>
    </location>
</feature>
<keyword evidence="2" id="KW-0472">Membrane</keyword>
<evidence type="ECO:0000256" key="2">
    <source>
        <dbReference type="SAM" id="Phobius"/>
    </source>
</evidence>
<dbReference type="Pfam" id="PF00563">
    <property type="entry name" value="EAL"/>
    <property type="match status" value="1"/>
</dbReference>
<feature type="transmembrane region" description="Helical" evidence="2">
    <location>
        <begin position="179"/>
        <end position="199"/>
    </location>
</feature>
<keyword evidence="6" id="KW-1185">Reference proteome</keyword>
<feature type="transmembrane region" description="Helical" evidence="2">
    <location>
        <begin position="211"/>
        <end position="231"/>
    </location>
</feature>
<sequence>MPLTKATAVLLAYPFRLLVPRRAAPEAAVSAAVALLVLTGAADLVPTSVVIALAGGAGATLAGVRLSRLATRRPTDASPTELSPTEVTPADPSTAGPWRADAPPGRPIAVDPVATMPSGPTPPASGVDAAGGMPAARPAGRATRRRVAARAAGVLLDAAVVAAGLTAAVLPLADTGHRTAALVGLLVAAALSAAGLRRLPDRTRPPVRVRLRHLIEATGPAVGLALAAWLLLPRDILPVPARLVAALGLGGLGMAALSALTGPHRRSGAAICRGGVLLTLVGLALLATLPPAPAGRAALLAVPPLVLGMLLTALGAGDAMDAAGVEATDEPAAWPRSVLPAAMLLLAAGLHLGAGRSPDRMSVLLAVAAVPPLVLRELLRAGDTATPDRRAAHRRRAGRAVRHRRASQPRWLGAPDRRAGAPDDRPASSNSIGSTWPPDGAVPWSPLSPRSARGGGGPGDRAALMDALAAIGDVPAPAGALLLVDLHGADGIGPAAREDVLAEAVRRARAVVAPGDLVTGCAGAGFAVVTAVGPVLAYALGTRLMTALTPPYRLAGSVLRVQASIGLAEVSGAGPADVLRQAELARRRAVQLGRDRVEWYDAFLEEQLVRRLDLERELPGAVARGELDLVYQPVLDLGGRQPVGAEALLRWRSPVLGTVLPAELLPVAEDLDLVGELEWWVLDRACRQLADWSAGTRELWMAVNVTTRELTTPDFVQRAAAVLAAYGVSPERLVVEVAEPRIAADLPTVVARLAGLRSLGVRTALDDFRAEQASLAQLRRLPIDLLKVGPELVGARPDGQPPLIDVVVNVGERLGVEIVAEELESPAQVEGAHRAGCRYGQGFALARPATAERVEAYFEEFPSTSR</sequence>
<keyword evidence="2" id="KW-0812">Transmembrane</keyword>
<dbReference type="Gene3D" id="3.30.70.270">
    <property type="match status" value="1"/>
</dbReference>
<feature type="transmembrane region" description="Helical" evidence="2">
    <location>
        <begin position="298"/>
        <end position="317"/>
    </location>
</feature>
<feature type="domain" description="EAL" evidence="3">
    <location>
        <begin position="611"/>
        <end position="862"/>
    </location>
</feature>
<dbReference type="InterPro" id="IPR001633">
    <property type="entry name" value="EAL_dom"/>
</dbReference>
<keyword evidence="2" id="KW-1133">Transmembrane helix</keyword>
<gene>
    <name evidence="5" type="ORF">SAMN04489832_6119</name>
</gene>
<evidence type="ECO:0000313" key="5">
    <source>
        <dbReference type="EMBL" id="SIN37334.1"/>
    </source>
</evidence>
<feature type="transmembrane region" description="Helical" evidence="2">
    <location>
        <begin position="147"/>
        <end position="173"/>
    </location>
</feature>
<feature type="transmembrane region" description="Helical" evidence="2">
    <location>
        <begin position="243"/>
        <end position="262"/>
    </location>
</feature>
<dbReference type="CDD" id="cd01948">
    <property type="entry name" value="EAL"/>
    <property type="match status" value="1"/>
</dbReference>
<feature type="compositionally biased region" description="Basic and acidic residues" evidence="1">
    <location>
        <begin position="415"/>
        <end position="426"/>
    </location>
</feature>
<feature type="domain" description="GGDEF" evidence="4">
    <location>
        <begin position="477"/>
        <end position="602"/>
    </location>
</feature>
<dbReference type="InterPro" id="IPR050706">
    <property type="entry name" value="Cyclic-di-GMP_PDE-like"/>
</dbReference>